<keyword evidence="2" id="KW-0812">Transmembrane</keyword>
<feature type="compositionally biased region" description="Polar residues" evidence="1">
    <location>
        <begin position="9"/>
        <end position="18"/>
    </location>
</feature>
<evidence type="ECO:0000256" key="2">
    <source>
        <dbReference type="SAM" id="Phobius"/>
    </source>
</evidence>
<feature type="compositionally biased region" description="Low complexity" evidence="1">
    <location>
        <begin position="178"/>
        <end position="192"/>
    </location>
</feature>
<feature type="compositionally biased region" description="Gly residues" evidence="1">
    <location>
        <begin position="247"/>
        <end position="263"/>
    </location>
</feature>
<accession>A0A9X3LNK1</accession>
<feature type="compositionally biased region" description="Polar residues" evidence="1">
    <location>
        <begin position="52"/>
        <end position="80"/>
    </location>
</feature>
<keyword evidence="2" id="KW-1133">Transmembrane helix</keyword>
<organism evidence="3 4">
    <name type="scientific">Corynebacterium evansiae</name>
    <dbReference type="NCBI Taxonomy" id="2913499"/>
    <lineage>
        <taxon>Bacteria</taxon>
        <taxon>Bacillati</taxon>
        <taxon>Actinomycetota</taxon>
        <taxon>Actinomycetes</taxon>
        <taxon>Mycobacteriales</taxon>
        <taxon>Corynebacteriaceae</taxon>
        <taxon>Corynebacterium</taxon>
    </lineage>
</organism>
<dbReference type="Proteomes" id="UP001146469">
    <property type="component" value="Unassembled WGS sequence"/>
</dbReference>
<feature type="transmembrane region" description="Helical" evidence="2">
    <location>
        <begin position="105"/>
        <end position="126"/>
    </location>
</feature>
<protein>
    <submittedName>
        <fullName evidence="3">Uncharacterized protein</fullName>
    </submittedName>
</protein>
<proteinExistence type="predicted"/>
<feature type="compositionally biased region" description="Gly residues" evidence="1">
    <location>
        <begin position="230"/>
        <end position="239"/>
    </location>
</feature>
<reference evidence="3" key="1">
    <citation type="submission" date="2022-02" db="EMBL/GenBank/DDBJ databases">
        <title>Corynebacterium sp. from urogenital microbiome.</title>
        <authorList>
            <person name="Cappelli E.A."/>
            <person name="Ribeiro T.G."/>
            <person name="Peixe L."/>
        </authorList>
    </citation>
    <scope>NUCLEOTIDE SEQUENCE</scope>
    <source>
        <strain evidence="3">C8Ua_174</strain>
    </source>
</reference>
<keyword evidence="2" id="KW-0472">Membrane</keyword>
<gene>
    <name evidence="3" type="ORF">L8V00_09540</name>
</gene>
<evidence type="ECO:0000313" key="3">
    <source>
        <dbReference type="EMBL" id="MCZ9290440.1"/>
    </source>
</evidence>
<feature type="compositionally biased region" description="Acidic residues" evidence="1">
    <location>
        <begin position="267"/>
        <end position="277"/>
    </location>
</feature>
<feature type="region of interest" description="Disordered" evidence="1">
    <location>
        <begin position="131"/>
        <end position="277"/>
    </location>
</feature>
<name>A0A9X3LNK1_9CORY</name>
<evidence type="ECO:0000256" key="1">
    <source>
        <dbReference type="SAM" id="MobiDB-lite"/>
    </source>
</evidence>
<feature type="region of interest" description="Disordered" evidence="1">
    <location>
        <begin position="1"/>
        <end position="93"/>
    </location>
</feature>
<comment type="caution">
    <text evidence="3">The sequence shown here is derived from an EMBL/GenBank/DDBJ whole genome shotgun (WGS) entry which is preliminary data.</text>
</comment>
<feature type="compositionally biased region" description="Low complexity" evidence="1">
    <location>
        <begin position="38"/>
        <end position="51"/>
    </location>
</feature>
<keyword evidence="4" id="KW-1185">Reference proteome</keyword>
<dbReference type="AlphaFoldDB" id="A0A9X3LNK1"/>
<sequence length="277" mass="28212">MTDADSNDKNNPLNSGKSVSDAEETSVMKAVSDSDLNAGGAAAGKTSGTAANPNTPEAQENPTNSETQANPDTSADNSANPGEDEQEEEEKPKSGLRKFFGIMPFWAWVLTLGLIATIIVAIGAFATMRSTETGAPGSSSNTEQLKPSYPKPTTTGKYDDDETPPTPDAGPGYGGGNQNYYAPQAPVQTEQETPTESESESSEPSSSAKPSRPPRDNEPRPSSPNRGTPRPGGIGGDAGGNPSPGTGNNGNGNGNGPGNGAGNGATDPDEDATPDDD</sequence>
<dbReference type="EMBL" id="JAKMUT010000010">
    <property type="protein sequence ID" value="MCZ9290440.1"/>
    <property type="molecule type" value="Genomic_DNA"/>
</dbReference>
<evidence type="ECO:0000313" key="4">
    <source>
        <dbReference type="Proteomes" id="UP001146469"/>
    </source>
</evidence>
<dbReference type="RefSeq" id="WP_269944886.1">
    <property type="nucleotide sequence ID" value="NZ_JAKMUT010000010.1"/>
</dbReference>
<feature type="compositionally biased region" description="Polar residues" evidence="1">
    <location>
        <begin position="131"/>
        <end position="156"/>
    </location>
</feature>